<keyword evidence="1" id="KW-0812">Transmembrane</keyword>
<feature type="transmembrane region" description="Helical" evidence="1">
    <location>
        <begin position="28"/>
        <end position="48"/>
    </location>
</feature>
<feature type="transmembrane region" description="Helical" evidence="1">
    <location>
        <begin position="121"/>
        <end position="143"/>
    </location>
</feature>
<reference evidence="2" key="1">
    <citation type="submission" date="2018-06" db="EMBL/GenBank/DDBJ databases">
        <authorList>
            <person name="Zhirakovskaya E."/>
        </authorList>
    </citation>
    <scope>NUCLEOTIDE SEQUENCE</scope>
</reference>
<feature type="transmembrane region" description="Helical" evidence="1">
    <location>
        <begin position="98"/>
        <end position="116"/>
    </location>
</feature>
<dbReference type="AlphaFoldDB" id="A0A3B0S3B7"/>
<keyword evidence="1" id="KW-1133">Transmembrane helix</keyword>
<gene>
    <name evidence="2" type="ORF">MNBD_ACTINO02-2436</name>
</gene>
<dbReference type="EMBL" id="UOEK01000145">
    <property type="protein sequence ID" value="VAV98779.1"/>
    <property type="molecule type" value="Genomic_DNA"/>
</dbReference>
<proteinExistence type="predicted"/>
<feature type="transmembrane region" description="Helical" evidence="1">
    <location>
        <begin position="185"/>
        <end position="203"/>
    </location>
</feature>
<evidence type="ECO:0000256" key="1">
    <source>
        <dbReference type="SAM" id="Phobius"/>
    </source>
</evidence>
<sequence length="218" mass="24206">MSVIDRILGPRVSREEQRERGERYQLPTWLFSASALLLMVSLLLPYWVLRLSAPQFPDGLIIRAFVNRLDGDVGELEGLNHYVGLGSFNDAATFERSIAIASIIVLAGLLVAAIVIHSRWVLVLVTPALLFPVVFLVDLQYWLWDFGHNLDPAAPLAAAVGEFTPPIFGRAKIAQFKTLALPGPGMLLAFVASILVAIGLYYHRRAYKPLIDKQEQET</sequence>
<evidence type="ECO:0008006" key="3">
    <source>
        <dbReference type="Google" id="ProtNLM"/>
    </source>
</evidence>
<evidence type="ECO:0000313" key="2">
    <source>
        <dbReference type="EMBL" id="VAV98779.1"/>
    </source>
</evidence>
<protein>
    <recommendedName>
        <fullName evidence="3">Cytochrome C</fullName>
    </recommendedName>
</protein>
<keyword evidence="1" id="KW-0472">Membrane</keyword>
<name>A0A3B0S3B7_9ZZZZ</name>
<organism evidence="2">
    <name type="scientific">hydrothermal vent metagenome</name>
    <dbReference type="NCBI Taxonomy" id="652676"/>
    <lineage>
        <taxon>unclassified sequences</taxon>
        <taxon>metagenomes</taxon>
        <taxon>ecological metagenomes</taxon>
    </lineage>
</organism>
<accession>A0A3B0S3B7</accession>